<protein>
    <submittedName>
        <fullName evidence="1">Uncharacterized protein</fullName>
    </submittedName>
</protein>
<dbReference type="Proteomes" id="UP000092024">
    <property type="component" value="Unassembled WGS sequence"/>
</dbReference>
<gene>
    <name evidence="1" type="ORF">A7K91_22415</name>
</gene>
<evidence type="ECO:0000313" key="2">
    <source>
        <dbReference type="Proteomes" id="UP000092024"/>
    </source>
</evidence>
<proteinExistence type="predicted"/>
<comment type="caution">
    <text evidence="1">The sequence shown here is derived from an EMBL/GenBank/DDBJ whole genome shotgun (WGS) entry which is preliminary data.</text>
</comment>
<reference evidence="1 2" key="1">
    <citation type="submission" date="2016-05" db="EMBL/GenBank/DDBJ databases">
        <title>Paenibacillus oryzae. sp. nov., isolated from the rice root.</title>
        <authorList>
            <person name="Zhang J."/>
            <person name="Zhang X."/>
        </authorList>
    </citation>
    <scope>NUCLEOTIDE SEQUENCE [LARGE SCALE GENOMIC DNA]</scope>
    <source>
        <strain evidence="1 2">1DrF-4</strain>
    </source>
</reference>
<dbReference type="EMBL" id="LYPA01000032">
    <property type="protein sequence ID" value="OBR67635.1"/>
    <property type="molecule type" value="Genomic_DNA"/>
</dbReference>
<dbReference type="STRING" id="1844972.A7K91_22415"/>
<organism evidence="1 2">
    <name type="scientific">Paenibacillus oryzae</name>
    <dbReference type="NCBI Taxonomy" id="1844972"/>
    <lineage>
        <taxon>Bacteria</taxon>
        <taxon>Bacillati</taxon>
        <taxon>Bacillota</taxon>
        <taxon>Bacilli</taxon>
        <taxon>Bacillales</taxon>
        <taxon>Paenibacillaceae</taxon>
        <taxon>Paenibacillus</taxon>
    </lineage>
</organism>
<keyword evidence="2" id="KW-1185">Reference proteome</keyword>
<evidence type="ECO:0000313" key="1">
    <source>
        <dbReference type="EMBL" id="OBR67635.1"/>
    </source>
</evidence>
<dbReference type="AlphaFoldDB" id="A0A1A5YQF8"/>
<accession>A0A1A5YQF8</accession>
<name>A0A1A5YQF8_9BACL</name>
<sequence>MFGAGTQLNQANNDSSQRSGLQNIAKRIIDAGVCAPNRDISLRQHYGRFFNFLSKKGLLMFCKLLIMGEALLRRSYHLGIGGE</sequence>